<organism evidence="2">
    <name type="scientific">Wolinella succinogenes (strain ATCC 29543 / DSM 1740 / CCUG 13145 / JCM 31913 / LMG 7466 / NCTC 11488 / FDC 602W)</name>
    <name type="common">Vibrio succinogenes</name>
    <dbReference type="NCBI Taxonomy" id="273121"/>
    <lineage>
        <taxon>Bacteria</taxon>
        <taxon>Pseudomonadati</taxon>
        <taxon>Campylobacterota</taxon>
        <taxon>Epsilonproteobacteria</taxon>
        <taxon>Campylobacterales</taxon>
        <taxon>Helicobacteraceae</taxon>
        <taxon>Wolinella</taxon>
    </lineage>
</organism>
<dbReference type="Proteomes" id="UP000000422">
    <property type="component" value="Chromosome"/>
</dbReference>
<sequence>MPEKLSLSLLGKRYEISLEGVHPRTHKEFAWLSERSTLDVKELLKAYLEKCQECAEMQEALEKICDKLDQH</sequence>
<dbReference type="RefSeq" id="WP_011139748.1">
    <property type="nucleotide sequence ID" value="NC_005090.1"/>
</dbReference>
<reference evidence="1 2" key="1">
    <citation type="journal article" date="2003" name="Proc. Natl. Acad. Sci. U.S.A.">
        <title>Complete genome sequence and analysis of Wolinella succinogenes.</title>
        <authorList>
            <person name="Baar C."/>
            <person name="Eppinger M."/>
            <person name="Raddatz G."/>
            <person name="Simon JM."/>
            <person name="Lanz C."/>
            <person name="Klimmek O."/>
            <person name="Nandakumar R."/>
            <person name="Gross R."/>
            <person name="Rosinus A."/>
            <person name="Keller H."/>
            <person name="Jagtap P."/>
            <person name="Linke B."/>
            <person name="Meyer F."/>
            <person name="Lederer H."/>
            <person name="Schuster S.C."/>
        </authorList>
    </citation>
    <scope>NUCLEOTIDE SEQUENCE [LARGE SCALE GENOMIC DNA]</scope>
    <source>
        <strain evidence="2">ATCC 29543 / DSM 1740 / CCUG 13145 / JCM 31913 / LMG 7466 / NCTC 11488 / FDC 602W</strain>
    </source>
</reference>
<dbReference type="EMBL" id="BX571662">
    <property type="protein sequence ID" value="CAE10966.1"/>
    <property type="molecule type" value="Genomic_DNA"/>
</dbReference>
<keyword evidence="2" id="KW-1185">Reference proteome</keyword>
<dbReference type="STRING" id="273121.WS1963"/>
<dbReference type="HOGENOM" id="CLU_2739053_0_0_7"/>
<gene>
    <name evidence="1" type="ordered locus">WS1963</name>
</gene>
<dbReference type="KEGG" id="wsu:WS1963"/>
<accession>Q7MQW3</accession>
<proteinExistence type="predicted"/>
<dbReference type="AlphaFoldDB" id="Q7MQW3"/>
<protein>
    <submittedName>
        <fullName evidence="1">Uncharacterized protein</fullName>
    </submittedName>
</protein>
<evidence type="ECO:0000313" key="1">
    <source>
        <dbReference type="EMBL" id="CAE10966.1"/>
    </source>
</evidence>
<name>Q7MQW3_WOLSU</name>
<evidence type="ECO:0000313" key="2">
    <source>
        <dbReference type="Proteomes" id="UP000000422"/>
    </source>
</evidence>